<organism evidence="2 3">
    <name type="scientific">Oikopleura dioica</name>
    <name type="common">Tunicate</name>
    <dbReference type="NCBI Taxonomy" id="34765"/>
    <lineage>
        <taxon>Eukaryota</taxon>
        <taxon>Metazoa</taxon>
        <taxon>Chordata</taxon>
        <taxon>Tunicata</taxon>
        <taxon>Appendicularia</taxon>
        <taxon>Copelata</taxon>
        <taxon>Oikopleuridae</taxon>
        <taxon>Oikopleura</taxon>
    </lineage>
</organism>
<keyword evidence="1" id="KW-1133">Transmembrane helix</keyword>
<keyword evidence="3" id="KW-1185">Reference proteome</keyword>
<dbReference type="EMBL" id="OU015569">
    <property type="protein sequence ID" value="CAG5094673.1"/>
    <property type="molecule type" value="Genomic_DNA"/>
</dbReference>
<evidence type="ECO:0000313" key="3">
    <source>
        <dbReference type="Proteomes" id="UP001158576"/>
    </source>
</evidence>
<dbReference type="Proteomes" id="UP001158576">
    <property type="component" value="Chromosome XSR"/>
</dbReference>
<accession>A0ABN7SEW0</accession>
<protein>
    <submittedName>
        <fullName evidence="2">Oidioi.mRNA.OKI2018_I69.XSR.g13765.t1.cds</fullName>
    </submittedName>
</protein>
<proteinExistence type="predicted"/>
<dbReference type="Pfam" id="PF03567">
    <property type="entry name" value="Sulfotransfer_2"/>
    <property type="match status" value="1"/>
</dbReference>
<name>A0ABN7SEW0_OIKDI</name>
<evidence type="ECO:0000313" key="2">
    <source>
        <dbReference type="EMBL" id="CAG5094673.1"/>
    </source>
</evidence>
<sequence>MEPTSWQVVLGSVFVLAYIFLIIQRDLVIRRVQYTVPRVPYERCDGSKTVEFFKFSKDIAENLPAEFISKVKERFAARLALLKKECFHKKQEPIFPTFAEFNRKFPKWYEFRGARFTDAISRDPAVFGCAALKSASGVLRTVVMNWAGEEFHSQTYLDHLRTFTNEDLSSILSSENALRILFVRNPMSRFCTAWGQKFKVGGEYQLHREEWLKNWPYLERYEKENTANVIGFDDFVDFFKTRLLALSTLIGIPSKTRATFADSRTSISSKKKLSTLIF</sequence>
<reference evidence="2 3" key="1">
    <citation type="submission" date="2021-04" db="EMBL/GenBank/DDBJ databases">
        <authorList>
            <person name="Bliznina A."/>
        </authorList>
    </citation>
    <scope>NUCLEOTIDE SEQUENCE [LARGE SCALE GENOMIC DNA]</scope>
</reference>
<feature type="transmembrane region" description="Helical" evidence="1">
    <location>
        <begin position="6"/>
        <end position="23"/>
    </location>
</feature>
<dbReference type="InterPro" id="IPR005331">
    <property type="entry name" value="Sulfotransferase"/>
</dbReference>
<keyword evidence="1" id="KW-0472">Membrane</keyword>
<gene>
    <name evidence="2" type="ORF">OKIOD_LOCUS5323</name>
</gene>
<keyword evidence="1" id="KW-0812">Transmembrane</keyword>
<evidence type="ECO:0000256" key="1">
    <source>
        <dbReference type="SAM" id="Phobius"/>
    </source>
</evidence>